<evidence type="ECO:0000256" key="1">
    <source>
        <dbReference type="ARBA" id="ARBA00009986"/>
    </source>
</evidence>
<evidence type="ECO:0000256" key="2">
    <source>
        <dbReference type="ARBA" id="ARBA00023002"/>
    </source>
</evidence>
<dbReference type="InterPro" id="IPR016163">
    <property type="entry name" value="Ald_DH_C"/>
</dbReference>
<evidence type="ECO:0000259" key="5">
    <source>
        <dbReference type="Pfam" id="PF00171"/>
    </source>
</evidence>
<dbReference type="eggNOG" id="KOG2454">
    <property type="taxonomic scope" value="Eukaryota"/>
</dbReference>
<accession>R9NVK5</accession>
<feature type="active site" evidence="3">
    <location>
        <position position="342"/>
    </location>
</feature>
<organism evidence="6 7">
    <name type="scientific">Pseudozyma hubeiensis (strain SY62)</name>
    <name type="common">Yeast</name>
    <dbReference type="NCBI Taxonomy" id="1305764"/>
    <lineage>
        <taxon>Eukaryota</taxon>
        <taxon>Fungi</taxon>
        <taxon>Dikarya</taxon>
        <taxon>Basidiomycota</taxon>
        <taxon>Ustilaginomycotina</taxon>
        <taxon>Ustilaginomycetes</taxon>
        <taxon>Ustilaginales</taxon>
        <taxon>Ustilaginaceae</taxon>
        <taxon>Pseudozyma</taxon>
    </lineage>
</organism>
<dbReference type="InterPro" id="IPR029510">
    <property type="entry name" value="Ald_DH_CS_GLU"/>
</dbReference>
<comment type="similarity">
    <text evidence="1 4">Belongs to the aldehyde dehydrogenase family.</text>
</comment>
<sequence>MASTTIPDISLLFEQARLQIQLFVLQTDLYLFQLLPPLRSTTIRSPTSLIFTALIILIIQRFGSYFSAYIAELGVPITIAAPPQARPGWTGEVLTKPSIRDASQPGKIVCYDPATGYRIDEVDADTAETIADKLSKARRAQLMWSRSSFALRRKVLRTMKNWVVNDSETIARVASRDTGKTAIDAAFGELLTTLSKLQWTIANGEKVLRTETRPNNLLLMHKVCQVKHEPMGVVVACVSWNYSAHNVLGPIISSLFAGNAVIVKASEMVAWSAHYFINSVRECLRQSGVDPELVQVVTCWPETAEVLTGSAEVNHITFIGSEEVGRKVAMTATKELTPVTLELGGKDPAIMLKDADLKFFASTFMRSCFQGSGQNCIGIERFIVDESIAEKLVGIVEPRIRGLKLGSFMDDAPFGTSSKAKDGERVDMGAMITDARFDRLEQLISDAVAQGARLLVGGKRYIHPRWKHGHYFTPTLLTDVKPSMAIAQEELFAPIFLILPFATTQLDSALHIANSTRYGLGSSVFGSNLDHCTYIADRLHSGMVNINDFGVSYLNQGLPFGGVKKSGYGRFAGPEGLLSLTQAKAVTRDRAFSWIRTGIPPRLDYPMERPAKSWGFVNGLVRFAYGGGVVARVRGVADLIVYGA</sequence>
<dbReference type="Pfam" id="PF00171">
    <property type="entry name" value="Aldedh"/>
    <property type="match status" value="1"/>
</dbReference>
<dbReference type="InterPro" id="IPR016161">
    <property type="entry name" value="Ald_DH/histidinol_DH"/>
</dbReference>
<keyword evidence="2 4" id="KW-0560">Oxidoreductase</keyword>
<evidence type="ECO:0000313" key="7">
    <source>
        <dbReference type="Proteomes" id="UP000014071"/>
    </source>
</evidence>
<proteinExistence type="inferred from homology"/>
<dbReference type="PROSITE" id="PS00687">
    <property type="entry name" value="ALDEHYDE_DEHYDR_GLU"/>
    <property type="match status" value="1"/>
</dbReference>
<dbReference type="OrthoDB" id="310895at2759"/>
<dbReference type="Gene3D" id="3.40.309.10">
    <property type="entry name" value="Aldehyde Dehydrogenase, Chain A, domain 2"/>
    <property type="match status" value="1"/>
</dbReference>
<dbReference type="GO" id="GO:0016620">
    <property type="term" value="F:oxidoreductase activity, acting on the aldehyde or oxo group of donors, NAD or NADP as acceptor"/>
    <property type="evidence" value="ECO:0007669"/>
    <property type="project" value="InterPro"/>
</dbReference>
<name>R9NVK5_PSEHS</name>
<dbReference type="SUPFAM" id="SSF53720">
    <property type="entry name" value="ALDH-like"/>
    <property type="match status" value="1"/>
</dbReference>
<dbReference type="PANTHER" id="PTHR11699">
    <property type="entry name" value="ALDEHYDE DEHYDROGENASE-RELATED"/>
    <property type="match status" value="1"/>
</dbReference>
<dbReference type="Gene3D" id="3.40.605.10">
    <property type="entry name" value="Aldehyde Dehydrogenase, Chain A, domain 1"/>
    <property type="match status" value="1"/>
</dbReference>
<gene>
    <name evidence="6" type="ORF">PHSY_000067</name>
</gene>
<dbReference type="AlphaFoldDB" id="R9NVK5"/>
<dbReference type="RefSeq" id="XP_012186100.1">
    <property type="nucleotide sequence ID" value="XM_012330710.1"/>
</dbReference>
<reference evidence="7" key="1">
    <citation type="journal article" date="2013" name="Genome Announc.">
        <title>Draft genome sequence of the basidiomycetous yeast-like fungus Pseudozyma hubeiensis SY62, which produces an abundant amount of the biosurfactant mannosylerythritol lipids.</title>
        <authorList>
            <person name="Konishi M."/>
            <person name="Hatada Y."/>
            <person name="Horiuchi J."/>
        </authorList>
    </citation>
    <scope>NUCLEOTIDE SEQUENCE [LARGE SCALE GENOMIC DNA]</scope>
    <source>
        <strain evidence="7">SY62</strain>
    </source>
</reference>
<dbReference type="STRING" id="1305764.R9NVK5"/>
<dbReference type="InterPro" id="IPR016162">
    <property type="entry name" value="Ald_DH_N"/>
</dbReference>
<feature type="domain" description="Aldehyde dehydrogenase" evidence="5">
    <location>
        <begin position="103"/>
        <end position="586"/>
    </location>
</feature>
<evidence type="ECO:0000256" key="3">
    <source>
        <dbReference type="PROSITE-ProRule" id="PRU10007"/>
    </source>
</evidence>
<evidence type="ECO:0000313" key="6">
    <source>
        <dbReference type="EMBL" id="GAC92513.1"/>
    </source>
</evidence>
<dbReference type="Proteomes" id="UP000014071">
    <property type="component" value="Unassembled WGS sequence"/>
</dbReference>
<evidence type="ECO:0000256" key="4">
    <source>
        <dbReference type="RuleBase" id="RU003345"/>
    </source>
</evidence>
<dbReference type="HOGENOM" id="CLU_005391_1_0_1"/>
<protein>
    <recommendedName>
        <fullName evidence="5">Aldehyde dehydrogenase domain-containing protein</fullName>
    </recommendedName>
</protein>
<dbReference type="FunFam" id="3.40.309.10:FF:000024">
    <property type="entry name" value="Betaine aldehyde dehydrogenase"/>
    <property type="match status" value="1"/>
</dbReference>
<dbReference type="EMBL" id="DF238766">
    <property type="protein sequence ID" value="GAC92513.1"/>
    <property type="molecule type" value="Genomic_DNA"/>
</dbReference>
<keyword evidence="7" id="KW-1185">Reference proteome</keyword>
<dbReference type="InterPro" id="IPR015590">
    <property type="entry name" value="Aldehyde_DH_dom"/>
</dbReference>
<dbReference type="GeneID" id="24105379"/>